<protein>
    <submittedName>
        <fullName evidence="1">Uncharacterized protein</fullName>
    </submittedName>
</protein>
<keyword evidence="2" id="KW-1185">Reference proteome</keyword>
<comment type="caution">
    <text evidence="1">The sequence shown here is derived from an EMBL/GenBank/DDBJ whole genome shotgun (WGS) entry which is preliminary data.</text>
</comment>
<reference evidence="1" key="1">
    <citation type="submission" date="2022-04" db="EMBL/GenBank/DDBJ databases">
        <title>Roseibium sp. CAU 1639 isolated from mud.</title>
        <authorList>
            <person name="Kim W."/>
        </authorList>
    </citation>
    <scope>NUCLEOTIDE SEQUENCE</scope>
    <source>
        <strain evidence="1">CAU 1639</strain>
    </source>
</reference>
<evidence type="ECO:0000313" key="1">
    <source>
        <dbReference type="EMBL" id="MCK7611978.1"/>
    </source>
</evidence>
<proteinExistence type="predicted"/>
<name>A0ABT0GRA8_9HYPH</name>
<sequence length="265" mass="30209">MKKRIDIEKLLKWAYCEELPKGGSGGAGMRAASAWASVESFMQLLTKVDDNEYGVVPTLSPFDGEPHEDALKVHAAVNALDQLELDFPENWNPMPCIEEHPEECASVMSQVRFGLRQRKRSASDIVRRHAILGGCPDWHGETPVLVARKNRNGQDAWFRMIVQQGSDPEGHPVEYRHETEDGWCRVQKAPKRGAYRKFHFDPDPVPCMIARGEYQIWCSCLAELVENLSENMELWHLNESNMEHCPWEPGAARAPRILMPIEESY</sequence>
<dbReference type="EMBL" id="JALNMJ010000004">
    <property type="protein sequence ID" value="MCK7611978.1"/>
    <property type="molecule type" value="Genomic_DNA"/>
</dbReference>
<accession>A0ABT0GRA8</accession>
<dbReference type="Proteomes" id="UP001431221">
    <property type="component" value="Unassembled WGS sequence"/>
</dbReference>
<organism evidence="1 2">
    <name type="scientific">Roseibium sediminicola</name>
    <dbReference type="NCBI Taxonomy" id="2933272"/>
    <lineage>
        <taxon>Bacteria</taxon>
        <taxon>Pseudomonadati</taxon>
        <taxon>Pseudomonadota</taxon>
        <taxon>Alphaproteobacteria</taxon>
        <taxon>Hyphomicrobiales</taxon>
        <taxon>Stappiaceae</taxon>
        <taxon>Roseibium</taxon>
    </lineage>
</organism>
<evidence type="ECO:0000313" key="2">
    <source>
        <dbReference type="Proteomes" id="UP001431221"/>
    </source>
</evidence>
<dbReference type="RefSeq" id="WP_248152734.1">
    <property type="nucleotide sequence ID" value="NZ_JALNMJ010000004.1"/>
</dbReference>
<gene>
    <name evidence="1" type="ORF">M0H32_07395</name>
</gene>